<evidence type="ECO:0000256" key="6">
    <source>
        <dbReference type="ARBA" id="ARBA00022723"/>
    </source>
</evidence>
<dbReference type="Gene3D" id="3.30.479.10">
    <property type="entry name" value="6-pyruvoyl tetrahydropterin synthase/QueD"/>
    <property type="match status" value="3"/>
</dbReference>
<evidence type="ECO:0000256" key="5">
    <source>
        <dbReference type="ARBA" id="ARBA00018141"/>
    </source>
</evidence>
<dbReference type="eggNOG" id="COG0720">
    <property type="taxonomic scope" value="Bacteria"/>
</dbReference>
<dbReference type="RefSeq" id="WP_037482484.1">
    <property type="nucleotide sequence ID" value="NZ_AZRA01000064.1"/>
</dbReference>
<evidence type="ECO:0000313" key="12">
    <source>
        <dbReference type="Proteomes" id="UP000026714"/>
    </source>
</evidence>
<dbReference type="EMBL" id="AZRA01000064">
    <property type="protein sequence ID" value="KDB51863.1"/>
    <property type="molecule type" value="Genomic_DNA"/>
</dbReference>
<dbReference type="Pfam" id="PF01242">
    <property type="entry name" value="PTPS"/>
    <property type="match status" value="3"/>
</dbReference>
<dbReference type="InterPro" id="IPR038418">
    <property type="entry name" value="6-PTP_synth/QueD_sf"/>
</dbReference>
<comment type="catalytic activity">
    <reaction evidence="10">
        <text>7,8-dihydroneopterin 3'-triphosphate + H2O = 6-carboxy-5,6,7,8-tetrahydropterin + triphosphate + acetaldehyde + 2 H(+)</text>
        <dbReference type="Rhea" id="RHEA:27966"/>
        <dbReference type="ChEBI" id="CHEBI:15343"/>
        <dbReference type="ChEBI" id="CHEBI:15377"/>
        <dbReference type="ChEBI" id="CHEBI:15378"/>
        <dbReference type="ChEBI" id="CHEBI:18036"/>
        <dbReference type="ChEBI" id="CHEBI:58462"/>
        <dbReference type="ChEBI" id="CHEBI:61032"/>
        <dbReference type="EC" id="4.1.2.50"/>
    </reaction>
</comment>
<keyword evidence="8" id="KW-0456">Lyase</keyword>
<reference evidence="11 12" key="1">
    <citation type="journal article" date="2014" name="FEMS Microbiol. Ecol.">
        <title>Sphaerotilus natans encrusted with nanoball-shaped Fe(III) oxide minerals formed by nitrate-reducing mixotrophic Fe(II) oxidation.</title>
        <authorList>
            <person name="Park S."/>
            <person name="Kim D.H."/>
            <person name="Lee J.H."/>
            <person name="Hur H.G."/>
        </authorList>
    </citation>
    <scope>NUCLEOTIDE SEQUENCE [LARGE SCALE GENOMIC DNA]</scope>
    <source>
        <strain evidence="11 12">DSM 6575</strain>
    </source>
</reference>
<evidence type="ECO:0000256" key="2">
    <source>
        <dbReference type="ARBA" id="ARBA00005061"/>
    </source>
</evidence>
<gene>
    <name evidence="11" type="ORF">X805_25050</name>
</gene>
<dbReference type="GO" id="GO:0070497">
    <property type="term" value="F:6-carboxytetrahydropterin synthase activity"/>
    <property type="evidence" value="ECO:0007669"/>
    <property type="project" value="UniProtKB-EC"/>
</dbReference>
<evidence type="ECO:0000256" key="10">
    <source>
        <dbReference type="ARBA" id="ARBA00048807"/>
    </source>
</evidence>
<evidence type="ECO:0000256" key="7">
    <source>
        <dbReference type="ARBA" id="ARBA00022833"/>
    </source>
</evidence>
<comment type="caution">
    <text evidence="11">The sequence shown here is derived from an EMBL/GenBank/DDBJ whole genome shotgun (WGS) entry which is preliminary data.</text>
</comment>
<evidence type="ECO:0000256" key="4">
    <source>
        <dbReference type="ARBA" id="ARBA00012982"/>
    </source>
</evidence>
<comment type="similarity">
    <text evidence="3">Belongs to the PTPS family. QueD subfamily.</text>
</comment>
<evidence type="ECO:0000256" key="1">
    <source>
        <dbReference type="ARBA" id="ARBA00001947"/>
    </source>
</evidence>
<evidence type="ECO:0000256" key="9">
    <source>
        <dbReference type="ARBA" id="ARBA00031449"/>
    </source>
</evidence>
<name>A0A059KL79_9BURK</name>
<dbReference type="GO" id="GO:0046872">
    <property type="term" value="F:metal ion binding"/>
    <property type="evidence" value="ECO:0007669"/>
    <property type="project" value="UniProtKB-KW"/>
</dbReference>
<organism evidence="11 12">
    <name type="scientific">Sphaerotilus natans subsp. natans DSM 6575</name>
    <dbReference type="NCBI Taxonomy" id="1286631"/>
    <lineage>
        <taxon>Bacteria</taxon>
        <taxon>Pseudomonadati</taxon>
        <taxon>Pseudomonadota</taxon>
        <taxon>Betaproteobacteria</taxon>
        <taxon>Burkholderiales</taxon>
        <taxon>Sphaerotilaceae</taxon>
        <taxon>Sphaerotilus</taxon>
    </lineage>
</organism>
<dbReference type="SUPFAM" id="SSF55620">
    <property type="entry name" value="Tetrahydrobiopterin biosynthesis enzymes-like"/>
    <property type="match status" value="3"/>
</dbReference>
<dbReference type="PANTHER" id="PTHR12589">
    <property type="entry name" value="PYRUVOYL TETRAHYDROBIOPTERIN SYNTHASE"/>
    <property type="match status" value="1"/>
</dbReference>
<accession>A0A059KL79</accession>
<keyword evidence="12" id="KW-1185">Reference proteome</keyword>
<comment type="cofactor">
    <cofactor evidence="1">
        <name>Zn(2+)</name>
        <dbReference type="ChEBI" id="CHEBI:29105"/>
    </cofactor>
</comment>
<proteinExistence type="inferred from homology"/>
<sequence>MSPRSFHSASAGFEAALHVDLLPEGHRSRRLHGHSFFATVRAELPAGWAPFAGGEVAELQRRMEACCAPLDYALLNAVEGLGAPTDENIARWIRRRLEAEFGVPGIEQVGVQSTAHTGVDLDRAGHAHLWRRYRFQAAHRLPNVPAGHKCGRMHGHGFEVILHADQDIGERAYGLDYDRIDDIWAPLHFELNYQCLNEIAGLENPTSEVISAWLWRRLKPLLPELSWVTVYETGSCGANFDGQNYRIWKEMTFDSAIRLKHAPEGSPLRGIHGYTWALRLHLNAPLDAVMGWTVDFGDVKTLFDPVFKAIDHRPLFENTAIDDGDALSLARWVLAEGRAVLPQLDRIDVYETRGNGAIVLASARADELVPV</sequence>
<evidence type="ECO:0000313" key="11">
    <source>
        <dbReference type="EMBL" id="KDB51863.1"/>
    </source>
</evidence>
<keyword evidence="6" id="KW-0479">Metal-binding</keyword>
<dbReference type="UniPathway" id="UPA00391"/>
<dbReference type="Proteomes" id="UP000026714">
    <property type="component" value="Unassembled WGS sequence"/>
</dbReference>
<dbReference type="InterPro" id="IPR007115">
    <property type="entry name" value="6-PTP_synth/QueD"/>
</dbReference>
<evidence type="ECO:0000256" key="3">
    <source>
        <dbReference type="ARBA" id="ARBA00008900"/>
    </source>
</evidence>
<dbReference type="EC" id="4.1.2.50" evidence="4"/>
<dbReference type="PANTHER" id="PTHR12589:SF7">
    <property type="entry name" value="6-PYRUVOYL TETRAHYDROBIOPTERIN SYNTHASE"/>
    <property type="match status" value="1"/>
</dbReference>
<dbReference type="STRING" id="34103.SAMN05421778_10269"/>
<comment type="pathway">
    <text evidence="2">Purine metabolism; 7-cyano-7-deazaguanine biosynthesis.</text>
</comment>
<protein>
    <recommendedName>
        <fullName evidence="5">6-carboxy-5,6,7,8-tetrahydropterin synthase</fullName>
        <ecNumber evidence="4">4.1.2.50</ecNumber>
    </recommendedName>
    <alternativeName>
        <fullName evidence="9">Queuosine biosynthesis protein QueD</fullName>
    </alternativeName>
</protein>
<evidence type="ECO:0000256" key="8">
    <source>
        <dbReference type="ARBA" id="ARBA00023239"/>
    </source>
</evidence>
<keyword evidence="7" id="KW-0862">Zinc</keyword>
<dbReference type="AlphaFoldDB" id="A0A059KL79"/>